<keyword evidence="1" id="KW-0812">Transmembrane</keyword>
<keyword evidence="3" id="KW-1185">Reference proteome</keyword>
<accession>A0A3G3M754</accession>
<feature type="transmembrane region" description="Helical" evidence="1">
    <location>
        <begin position="6"/>
        <end position="27"/>
    </location>
</feature>
<evidence type="ECO:0000313" key="2">
    <source>
        <dbReference type="EMBL" id="AYR01897.1"/>
    </source>
</evidence>
<dbReference type="KEGG" id="vg:55007316"/>
<dbReference type="RefSeq" id="YP_009816082.1">
    <property type="nucleotide sequence ID" value="NC_048102.1"/>
</dbReference>
<dbReference type="Proteomes" id="UP000281181">
    <property type="component" value="Segment"/>
</dbReference>
<keyword evidence="1" id="KW-1133">Transmembrane helix</keyword>
<evidence type="ECO:0000313" key="3">
    <source>
        <dbReference type="Proteomes" id="UP000281181"/>
    </source>
</evidence>
<protein>
    <submittedName>
        <fullName evidence="2">Uncharacterized protein</fullName>
    </submittedName>
</protein>
<name>A0A3G3M754_9CAUD</name>
<sequence>MKPLHWFAGGLGVILGIGHIGMIGMIASRNTFPTINPPVGEYSSYTARVGRDGYEIDYKGNDPKTMEVEKFVDKKNGFFGIGGKSVVTFREEYTMDGQRHLGGNGEGKLTAANVACIKAAGGGEQTGRVVGASMGAAAAPAVMGVPFVGPVLGGLVSIFASDKGAEVGGEIATELSEDCEDGDTKD</sequence>
<organism evidence="2 3">
    <name type="scientific">Synechococcus phage S-P4</name>
    <dbReference type="NCBI Taxonomy" id="2484640"/>
    <lineage>
        <taxon>Viruses</taxon>
        <taxon>Duplodnaviria</taxon>
        <taxon>Heunggongvirae</taxon>
        <taxon>Uroviricota</taxon>
        <taxon>Caudoviricetes</taxon>
        <taxon>Pantevenvirales</taxon>
        <taxon>Kyanoviridae</taxon>
        <taxon>Leucotheavirus</taxon>
        <taxon>Leucotheavirus sp4</taxon>
    </lineage>
</organism>
<evidence type="ECO:0000256" key="1">
    <source>
        <dbReference type="SAM" id="Phobius"/>
    </source>
</evidence>
<dbReference type="GeneID" id="55007316"/>
<keyword evidence="1" id="KW-0472">Membrane</keyword>
<reference evidence="2 3" key="1">
    <citation type="submission" date="2018-09" db="EMBL/GenBank/DDBJ databases">
        <authorList>
            <person name="You S."/>
        </authorList>
    </citation>
    <scope>NUCLEOTIDE SEQUENCE [LARGE SCALE GENOMIC DNA]</scope>
</reference>
<dbReference type="EMBL" id="MH920639">
    <property type="protein sequence ID" value="AYR01897.1"/>
    <property type="molecule type" value="Genomic_DNA"/>
</dbReference>
<proteinExistence type="predicted"/>